<protein>
    <submittedName>
        <fullName evidence="1">Uncharacterized protein</fullName>
    </submittedName>
</protein>
<dbReference type="EMBL" id="JH712212">
    <property type="protein sequence ID" value="EFO21273.1"/>
    <property type="molecule type" value="Genomic_DNA"/>
</dbReference>
<gene>
    <name evidence="1" type="ORF">LOAG_07213</name>
</gene>
<proteinExistence type="predicted"/>
<reference evidence="1" key="1">
    <citation type="submission" date="2012-04" db="EMBL/GenBank/DDBJ databases">
        <title>The Genome Sequence of Loa loa.</title>
        <authorList>
            <consortium name="The Broad Institute Genome Sequencing Platform"/>
            <consortium name="Broad Institute Genome Sequencing Center for Infectious Disease"/>
            <person name="Nutman T.B."/>
            <person name="Fink D.L."/>
            <person name="Russ C."/>
            <person name="Young S."/>
            <person name="Zeng Q."/>
            <person name="Gargeya S."/>
            <person name="Alvarado L."/>
            <person name="Berlin A."/>
            <person name="Chapman S.B."/>
            <person name="Chen Z."/>
            <person name="Freedman E."/>
            <person name="Gellesch M."/>
            <person name="Goldberg J."/>
            <person name="Griggs A."/>
            <person name="Gujja S."/>
            <person name="Heilman E.R."/>
            <person name="Heiman D."/>
            <person name="Howarth C."/>
            <person name="Mehta T."/>
            <person name="Neiman D."/>
            <person name="Pearson M."/>
            <person name="Roberts A."/>
            <person name="Saif S."/>
            <person name="Shea T."/>
            <person name="Shenoy N."/>
            <person name="Sisk P."/>
            <person name="Stolte C."/>
            <person name="Sykes S."/>
            <person name="White J."/>
            <person name="Yandava C."/>
            <person name="Haas B."/>
            <person name="Henn M.R."/>
            <person name="Nusbaum C."/>
            <person name="Birren B."/>
        </authorList>
    </citation>
    <scope>NUCLEOTIDE SEQUENCE [LARGE SCALE GENOMIC DNA]</scope>
</reference>
<dbReference type="InParanoid" id="A0A1S0TW27"/>
<dbReference type="RefSeq" id="XP_003142795.1">
    <property type="nucleotide sequence ID" value="XM_003142747.1"/>
</dbReference>
<name>A0A1S0TW27_LOALO</name>
<dbReference type="GeneID" id="9944630"/>
<dbReference type="CTD" id="9944630"/>
<dbReference type="AlphaFoldDB" id="A0A1S0TW27"/>
<evidence type="ECO:0000313" key="1">
    <source>
        <dbReference type="EMBL" id="EFO21273.1"/>
    </source>
</evidence>
<accession>A0A1S0TW27</accession>
<sequence>MSTAVNDMKSNDNIITDNKITLSYAIQAMYNLMNTMNTLILLEDCTEASFNMNSFENRRLDHFKEMEAIIQTIATSDDSKCMDRSAFEYMTYPAKTNTHGLIWYQMVIYYYPTAMKDPVSFRWTLSSHFRNTMQPLISGKDSMKAPPQFMLY</sequence>
<organism evidence="1">
    <name type="scientific">Loa loa</name>
    <name type="common">Eye worm</name>
    <name type="synonym">Filaria loa</name>
    <dbReference type="NCBI Taxonomy" id="7209"/>
    <lineage>
        <taxon>Eukaryota</taxon>
        <taxon>Metazoa</taxon>
        <taxon>Ecdysozoa</taxon>
        <taxon>Nematoda</taxon>
        <taxon>Chromadorea</taxon>
        <taxon>Rhabditida</taxon>
        <taxon>Spirurina</taxon>
        <taxon>Spiruromorpha</taxon>
        <taxon>Filarioidea</taxon>
        <taxon>Onchocercidae</taxon>
        <taxon>Loa</taxon>
    </lineage>
</organism>
<dbReference type="KEGG" id="loa:LOAG_07213"/>